<protein>
    <recommendedName>
        <fullName evidence="3">Lipocalin-like domain-containing protein</fullName>
    </recommendedName>
</protein>
<proteinExistence type="predicted"/>
<evidence type="ECO:0000313" key="1">
    <source>
        <dbReference type="EMBL" id="QIP17670.1"/>
    </source>
</evidence>
<keyword evidence="2" id="KW-1185">Reference proteome</keyword>
<evidence type="ECO:0008006" key="3">
    <source>
        <dbReference type="Google" id="ProtNLM"/>
    </source>
</evidence>
<dbReference type="Proteomes" id="UP000501802">
    <property type="component" value="Chromosome"/>
</dbReference>
<dbReference type="AlphaFoldDB" id="A0A6G9AZ27"/>
<evidence type="ECO:0000313" key="2">
    <source>
        <dbReference type="Proteomes" id="UP000501802"/>
    </source>
</evidence>
<name>A0A6G9AZ27_9BACT</name>
<organism evidence="1 2">
    <name type="scientific">Spirosoma aureum</name>
    <dbReference type="NCBI Taxonomy" id="2692134"/>
    <lineage>
        <taxon>Bacteria</taxon>
        <taxon>Pseudomonadati</taxon>
        <taxon>Bacteroidota</taxon>
        <taxon>Cytophagia</taxon>
        <taxon>Cytophagales</taxon>
        <taxon>Cytophagaceae</taxon>
        <taxon>Spirosoma</taxon>
    </lineage>
</organism>
<accession>A0A6G9AZ27</accession>
<dbReference type="EMBL" id="CP050063">
    <property type="protein sequence ID" value="QIP17670.1"/>
    <property type="molecule type" value="Genomic_DNA"/>
</dbReference>
<gene>
    <name evidence="1" type="ORF">G8759_05090</name>
</gene>
<reference evidence="1 2" key="1">
    <citation type="submission" date="2020-03" db="EMBL/GenBank/DDBJ databases">
        <authorList>
            <person name="Kim M.K."/>
        </authorList>
    </citation>
    <scope>NUCLEOTIDE SEQUENCE [LARGE SCALE GENOMIC DNA]</scope>
    <source>
        <strain evidence="1 2">BT328</strain>
    </source>
</reference>
<dbReference type="KEGG" id="spib:G8759_05090"/>
<sequence>MLLLSILVVSLFGCGTKEPEKSLSERIRQVWTVNIVKENSTTVYTKGASSNPKPGYGQFKLDLTQEKTVRLTEVDNNTFVGTWTLSADNTKLTLSDLNPQPSGSNGTIEYTVDSDASETALNLNRLSQNLKTGGVNTRYELTK</sequence>